<proteinExistence type="predicted"/>
<comment type="caution">
    <text evidence="3">The sequence shown here is derived from an EMBL/GenBank/DDBJ whole genome shotgun (WGS) entry which is preliminary data.</text>
</comment>
<feature type="domain" description="DUF4143" evidence="2">
    <location>
        <begin position="197"/>
        <end position="364"/>
    </location>
</feature>
<name>A0AAP4BWM6_9CORY</name>
<evidence type="ECO:0000259" key="2">
    <source>
        <dbReference type="Pfam" id="PF13635"/>
    </source>
</evidence>
<dbReference type="InterPro" id="IPR041682">
    <property type="entry name" value="AAA_14"/>
</dbReference>
<gene>
    <name evidence="3" type="ORF">QPX54_00125</name>
</gene>
<dbReference type="Pfam" id="PF13173">
    <property type="entry name" value="AAA_14"/>
    <property type="match status" value="1"/>
</dbReference>
<organism evidence="3 4">
    <name type="scientific">Corynebacterium propinquum</name>
    <dbReference type="NCBI Taxonomy" id="43769"/>
    <lineage>
        <taxon>Bacteria</taxon>
        <taxon>Bacillati</taxon>
        <taxon>Actinomycetota</taxon>
        <taxon>Actinomycetes</taxon>
        <taxon>Mycobacteriales</taxon>
        <taxon>Corynebacteriaceae</taxon>
        <taxon>Corynebacterium</taxon>
    </lineage>
</organism>
<dbReference type="RefSeq" id="WP_284589365.1">
    <property type="nucleotide sequence ID" value="NZ_JASNVP010000001.1"/>
</dbReference>
<feature type="domain" description="AAA" evidence="1">
    <location>
        <begin position="21"/>
        <end position="132"/>
    </location>
</feature>
<protein>
    <submittedName>
        <fullName evidence="3">DUF4143 domain-containing protein</fullName>
    </submittedName>
</protein>
<evidence type="ECO:0000313" key="4">
    <source>
        <dbReference type="Proteomes" id="UP001226160"/>
    </source>
</evidence>
<dbReference type="PANTHER" id="PTHR43566">
    <property type="entry name" value="CONSERVED PROTEIN"/>
    <property type="match status" value="1"/>
</dbReference>
<reference evidence="3" key="1">
    <citation type="submission" date="2023-05" db="EMBL/GenBank/DDBJ databases">
        <title>Metabolic capabilities are highly conserved among human nasal-associated Corynebacterium species in pangenomic analyses.</title>
        <authorList>
            <person name="Tran T.H."/>
            <person name="Roberts A.Q."/>
            <person name="Escapa I.F."/>
            <person name="Gao W."/>
            <person name="Conlan S."/>
            <person name="Kong H."/>
            <person name="Segre J.A."/>
            <person name="Kelly M.S."/>
            <person name="Lemon K.P."/>
        </authorList>
    </citation>
    <scope>NUCLEOTIDE SEQUENCE</scope>
    <source>
        <strain evidence="3">KPL2654</strain>
    </source>
</reference>
<evidence type="ECO:0000313" key="3">
    <source>
        <dbReference type="EMBL" id="MDK4324932.1"/>
    </source>
</evidence>
<dbReference type="EMBL" id="JASNVP010000001">
    <property type="protein sequence ID" value="MDK4324932.1"/>
    <property type="molecule type" value="Genomic_DNA"/>
</dbReference>
<evidence type="ECO:0000259" key="1">
    <source>
        <dbReference type="Pfam" id="PF13173"/>
    </source>
</evidence>
<dbReference type="InterPro" id="IPR025420">
    <property type="entry name" value="DUF4143"/>
</dbReference>
<dbReference type="AlphaFoldDB" id="A0AAP4BWM6"/>
<dbReference type="Pfam" id="PF13635">
    <property type="entry name" value="DUF4143"/>
    <property type="match status" value="1"/>
</dbReference>
<accession>A0AAP4BWM6</accession>
<dbReference type="PANTHER" id="PTHR43566:SF2">
    <property type="entry name" value="DUF4143 DOMAIN-CONTAINING PROTEIN"/>
    <property type="match status" value="1"/>
</dbReference>
<dbReference type="Proteomes" id="UP001226160">
    <property type="component" value="Unassembled WGS sequence"/>
</dbReference>
<sequence>MHDYQKRHLDQSISTALESAPAVVIAGPRACGKTESASQFSASQIYLDSADKRAVLAREQPATALHGETPRLLDEWQVVPEVWNEVRHEVDRRRQAGQFLLTGSATPDEHPMRHSGAGRFRRLRMRTMTLQETGDSTGEVSLGALLRGESPAIAESERDFSELIARVVRGGWPGALNMSHEAAVEMNHSYLDDTCEHDFPSVAGPRRDPRRIRAFLEAIAGLSAQPATFSAIGRRMNDAAALPIGETAPSALHDFAERMFLTEDQPAWAPKLRSRTAVLQTPKRHLCDPSLAAALLGANTDRLLAEPESLGFLFESQVVHDLRVYAQKNKARGVFHYRDAKGRDEIDAVVEAADGAWIGCEVKLGQHAIDAAAENLLRVSAKIIRPPEALVVVVPSGLAYRRDDGVIVVPLTVLGE</sequence>